<dbReference type="GO" id="GO:0009055">
    <property type="term" value="F:electron transfer activity"/>
    <property type="evidence" value="ECO:0007669"/>
    <property type="project" value="InterPro"/>
</dbReference>
<feature type="domain" description="Cytochrome c" evidence="6">
    <location>
        <begin position="34"/>
        <end position="133"/>
    </location>
</feature>
<sequence length="133" mass="15306">MNYKIFLVSILACIIIATGGYVLAGSALDTQTYEKVKKGEKIFNSKCKVCHSLEANRMGPSLKGIIMRKFAIVKRFRYSDALRNRQGLRWTEDNLDAFLTNPKSFIPKNRMPFRGLKKKEDRENLITYLKHSS</sequence>
<dbReference type="InterPro" id="IPR002327">
    <property type="entry name" value="Cyt_c_1A/1B"/>
</dbReference>
<keyword evidence="4" id="KW-0249">Electron transport</keyword>
<dbReference type="InterPro" id="IPR009056">
    <property type="entry name" value="Cyt_c-like_dom"/>
</dbReference>
<proteinExistence type="predicted"/>
<name>A0A382FND3_9ZZZZ</name>
<evidence type="ECO:0000256" key="4">
    <source>
        <dbReference type="ARBA" id="ARBA00022982"/>
    </source>
</evidence>
<evidence type="ECO:0000256" key="1">
    <source>
        <dbReference type="ARBA" id="ARBA00022448"/>
    </source>
</evidence>
<protein>
    <recommendedName>
        <fullName evidence="6">Cytochrome c domain-containing protein</fullName>
    </recommendedName>
</protein>
<gene>
    <name evidence="7" type="ORF">METZ01_LOCUS216325</name>
</gene>
<dbReference type="GO" id="GO:0046872">
    <property type="term" value="F:metal ion binding"/>
    <property type="evidence" value="ECO:0007669"/>
    <property type="project" value="UniProtKB-KW"/>
</dbReference>
<dbReference type="AlphaFoldDB" id="A0A382FND3"/>
<dbReference type="InterPro" id="IPR036909">
    <property type="entry name" value="Cyt_c-like_dom_sf"/>
</dbReference>
<dbReference type="EMBL" id="UINC01050474">
    <property type="protein sequence ID" value="SVB63471.1"/>
    <property type="molecule type" value="Genomic_DNA"/>
</dbReference>
<dbReference type="GO" id="GO:0020037">
    <property type="term" value="F:heme binding"/>
    <property type="evidence" value="ECO:0007669"/>
    <property type="project" value="InterPro"/>
</dbReference>
<keyword evidence="3" id="KW-0479">Metal-binding</keyword>
<evidence type="ECO:0000259" key="6">
    <source>
        <dbReference type="PROSITE" id="PS51007"/>
    </source>
</evidence>
<evidence type="ECO:0000256" key="5">
    <source>
        <dbReference type="ARBA" id="ARBA00023004"/>
    </source>
</evidence>
<dbReference type="SUPFAM" id="SSF46626">
    <property type="entry name" value="Cytochrome c"/>
    <property type="match status" value="1"/>
</dbReference>
<dbReference type="Gene3D" id="1.10.760.10">
    <property type="entry name" value="Cytochrome c-like domain"/>
    <property type="match status" value="1"/>
</dbReference>
<evidence type="ECO:0000313" key="7">
    <source>
        <dbReference type="EMBL" id="SVB63471.1"/>
    </source>
</evidence>
<keyword evidence="5" id="KW-0408">Iron</keyword>
<reference evidence="7" key="1">
    <citation type="submission" date="2018-05" db="EMBL/GenBank/DDBJ databases">
        <authorList>
            <person name="Lanie J.A."/>
            <person name="Ng W.-L."/>
            <person name="Kazmierczak K.M."/>
            <person name="Andrzejewski T.M."/>
            <person name="Davidsen T.M."/>
            <person name="Wayne K.J."/>
            <person name="Tettelin H."/>
            <person name="Glass J.I."/>
            <person name="Rusch D."/>
            <person name="Podicherti R."/>
            <person name="Tsui H.-C.T."/>
            <person name="Winkler M.E."/>
        </authorList>
    </citation>
    <scope>NUCLEOTIDE SEQUENCE</scope>
</reference>
<dbReference type="PROSITE" id="PS51007">
    <property type="entry name" value="CYTC"/>
    <property type="match status" value="1"/>
</dbReference>
<dbReference type="PRINTS" id="PR00604">
    <property type="entry name" value="CYTCHRMECIAB"/>
</dbReference>
<evidence type="ECO:0000256" key="3">
    <source>
        <dbReference type="ARBA" id="ARBA00022723"/>
    </source>
</evidence>
<evidence type="ECO:0000256" key="2">
    <source>
        <dbReference type="ARBA" id="ARBA00022617"/>
    </source>
</evidence>
<organism evidence="7">
    <name type="scientific">marine metagenome</name>
    <dbReference type="NCBI Taxonomy" id="408172"/>
    <lineage>
        <taxon>unclassified sequences</taxon>
        <taxon>metagenomes</taxon>
        <taxon>ecological metagenomes</taxon>
    </lineage>
</organism>
<keyword evidence="1" id="KW-0813">Transport</keyword>
<dbReference type="PANTHER" id="PTHR11961">
    <property type="entry name" value="CYTOCHROME C"/>
    <property type="match status" value="1"/>
</dbReference>
<keyword evidence="2" id="KW-0349">Heme</keyword>
<dbReference type="Pfam" id="PF00034">
    <property type="entry name" value="Cytochrom_C"/>
    <property type="match status" value="1"/>
</dbReference>
<accession>A0A382FND3</accession>